<feature type="transmembrane region" description="Helical" evidence="7">
    <location>
        <begin position="256"/>
        <end position="281"/>
    </location>
</feature>
<evidence type="ECO:0000256" key="3">
    <source>
        <dbReference type="ARBA" id="ARBA00022989"/>
    </source>
</evidence>
<feature type="transmembrane region" description="Helical" evidence="7">
    <location>
        <begin position="27"/>
        <end position="50"/>
    </location>
</feature>
<dbReference type="EMBL" id="CABFNO020001328">
    <property type="protein sequence ID" value="CAG9981890.1"/>
    <property type="molecule type" value="Genomic_DNA"/>
</dbReference>
<reference evidence="9 10" key="2">
    <citation type="submission" date="2021-10" db="EMBL/GenBank/DDBJ databases">
        <authorList>
            <person name="Piombo E."/>
        </authorList>
    </citation>
    <scope>NUCLEOTIDE SEQUENCE [LARGE SCALE GENOMIC DNA]</scope>
</reference>
<comment type="similarity">
    <text evidence="5">Belongs to the SAT4 family.</text>
</comment>
<keyword evidence="4 7" id="KW-0472">Membrane</keyword>
<dbReference type="Pfam" id="PF20684">
    <property type="entry name" value="Fung_rhodopsin"/>
    <property type="match status" value="1"/>
</dbReference>
<dbReference type="PANTHER" id="PTHR33048:SF129">
    <property type="entry name" value="INTEGRAL MEMBRANE PROTEIN-RELATED"/>
    <property type="match status" value="1"/>
</dbReference>
<evidence type="ECO:0000256" key="5">
    <source>
        <dbReference type="ARBA" id="ARBA00038359"/>
    </source>
</evidence>
<gene>
    <name evidence="9" type="ORF">CBYS24578_00009455</name>
</gene>
<comment type="caution">
    <text evidence="9">The sequence shown here is derived from an EMBL/GenBank/DDBJ whole genome shotgun (WGS) entry which is preliminary data.</text>
</comment>
<feature type="domain" description="Rhodopsin" evidence="8">
    <location>
        <begin position="46"/>
        <end position="286"/>
    </location>
</feature>
<keyword evidence="10" id="KW-1185">Reference proteome</keyword>
<reference evidence="10" key="1">
    <citation type="submission" date="2019-06" db="EMBL/GenBank/DDBJ databases">
        <authorList>
            <person name="Broberg M."/>
        </authorList>
    </citation>
    <scope>NUCLEOTIDE SEQUENCE [LARGE SCALE GENOMIC DNA]</scope>
</reference>
<evidence type="ECO:0000259" key="8">
    <source>
        <dbReference type="Pfam" id="PF20684"/>
    </source>
</evidence>
<keyword evidence="2 7" id="KW-0812">Transmembrane</keyword>
<evidence type="ECO:0000256" key="1">
    <source>
        <dbReference type="ARBA" id="ARBA00004141"/>
    </source>
</evidence>
<evidence type="ECO:0000313" key="9">
    <source>
        <dbReference type="EMBL" id="CAG9981890.1"/>
    </source>
</evidence>
<dbReference type="InterPro" id="IPR049326">
    <property type="entry name" value="Rhodopsin_dom_fungi"/>
</dbReference>
<evidence type="ECO:0000313" key="10">
    <source>
        <dbReference type="Proteomes" id="UP000754883"/>
    </source>
</evidence>
<organism evidence="9 10">
    <name type="scientific">Clonostachys byssicola</name>
    <dbReference type="NCBI Taxonomy" id="160290"/>
    <lineage>
        <taxon>Eukaryota</taxon>
        <taxon>Fungi</taxon>
        <taxon>Dikarya</taxon>
        <taxon>Ascomycota</taxon>
        <taxon>Pezizomycotina</taxon>
        <taxon>Sordariomycetes</taxon>
        <taxon>Hypocreomycetidae</taxon>
        <taxon>Hypocreales</taxon>
        <taxon>Bionectriaceae</taxon>
        <taxon>Clonostachys</taxon>
    </lineage>
</organism>
<name>A0A9N9U931_9HYPO</name>
<feature type="region of interest" description="Disordered" evidence="6">
    <location>
        <begin position="361"/>
        <end position="394"/>
    </location>
</feature>
<proteinExistence type="inferred from homology"/>
<evidence type="ECO:0000256" key="2">
    <source>
        <dbReference type="ARBA" id="ARBA00022692"/>
    </source>
</evidence>
<protein>
    <recommendedName>
        <fullName evidence="8">Rhodopsin domain-containing protein</fullName>
    </recommendedName>
</protein>
<keyword evidence="3 7" id="KW-1133">Transmembrane helix</keyword>
<dbReference type="PANTHER" id="PTHR33048">
    <property type="entry name" value="PTH11-LIKE INTEGRAL MEMBRANE PROTEIN (AFU_ORTHOLOGUE AFUA_5G11245)"/>
    <property type="match status" value="1"/>
</dbReference>
<dbReference type="InterPro" id="IPR052337">
    <property type="entry name" value="SAT4-like"/>
</dbReference>
<evidence type="ECO:0000256" key="7">
    <source>
        <dbReference type="SAM" id="Phobius"/>
    </source>
</evidence>
<dbReference type="AlphaFoldDB" id="A0A9N9U931"/>
<evidence type="ECO:0000256" key="6">
    <source>
        <dbReference type="SAM" id="MobiDB-lite"/>
    </source>
</evidence>
<evidence type="ECO:0000256" key="4">
    <source>
        <dbReference type="ARBA" id="ARBA00023136"/>
    </source>
</evidence>
<dbReference type="Proteomes" id="UP000754883">
    <property type="component" value="Unassembled WGS sequence"/>
</dbReference>
<comment type="subcellular location">
    <subcellularLocation>
        <location evidence="1">Membrane</location>
        <topology evidence="1">Multi-pass membrane protein</topology>
    </subcellularLocation>
</comment>
<accession>A0A9N9U931</accession>
<sequence length="394" mass="43129">MDPTNTSVISPPPGTSSNFVDPPDQLAAVYVTSALVLVLATVGLSARLFVKLFIIPGNRVEDWLSYLAYASFVAYVAVIIHLSRMGLTRHMYDITLAQIPSILYWTNIVYCIYSVPTAAAKLSVLFQLKSIFTTGARNSIYWVIVVSIVINIIFYLGLFFSYVFQCWPREKIWLGDTVEGKCTDAIQVNLSSGVLNIISDVEALLIPAWAIWHLSMPIKRKLAAFAVFGVSLIAIGTGIGGMYIRVVLLTNIDQTWWLTKLAMIVTTEISIVMFVGCMPFISRLYHHFRGPSLHATTAAASSSKGGVLTFGASGGKTGDGKLSRTVAKYMGSRGAGMTTLGSRGGGNSEDELELRGHVAMEDVERGDRAPSSHNIYKTSRGQTYTTRTEDWRGR</sequence>
<feature type="transmembrane region" description="Helical" evidence="7">
    <location>
        <begin position="62"/>
        <end position="82"/>
    </location>
</feature>
<feature type="transmembrane region" description="Helical" evidence="7">
    <location>
        <begin position="224"/>
        <end position="244"/>
    </location>
</feature>
<feature type="transmembrane region" description="Helical" evidence="7">
    <location>
        <begin position="102"/>
        <end position="128"/>
    </location>
</feature>
<feature type="compositionally biased region" description="Polar residues" evidence="6">
    <location>
        <begin position="371"/>
        <end position="386"/>
    </location>
</feature>
<feature type="compositionally biased region" description="Basic and acidic residues" evidence="6">
    <location>
        <begin position="361"/>
        <end position="370"/>
    </location>
</feature>
<feature type="transmembrane region" description="Helical" evidence="7">
    <location>
        <begin position="140"/>
        <end position="164"/>
    </location>
</feature>
<dbReference type="OrthoDB" id="5145923at2759"/>
<dbReference type="GO" id="GO:0016020">
    <property type="term" value="C:membrane"/>
    <property type="evidence" value="ECO:0007669"/>
    <property type="project" value="UniProtKB-SubCell"/>
</dbReference>